<gene>
    <name evidence="2" type="ORF">D9757_006146</name>
</gene>
<keyword evidence="3" id="KW-1185">Reference proteome</keyword>
<accession>A0A8H5HHA0</accession>
<organism evidence="2 3">
    <name type="scientific">Collybiopsis confluens</name>
    <dbReference type="NCBI Taxonomy" id="2823264"/>
    <lineage>
        <taxon>Eukaryota</taxon>
        <taxon>Fungi</taxon>
        <taxon>Dikarya</taxon>
        <taxon>Basidiomycota</taxon>
        <taxon>Agaricomycotina</taxon>
        <taxon>Agaricomycetes</taxon>
        <taxon>Agaricomycetidae</taxon>
        <taxon>Agaricales</taxon>
        <taxon>Marasmiineae</taxon>
        <taxon>Omphalotaceae</taxon>
        <taxon>Collybiopsis</taxon>
    </lineage>
</organism>
<dbReference type="GO" id="GO:0031047">
    <property type="term" value="P:regulatory ncRNA-mediated gene silencing"/>
    <property type="evidence" value="ECO:0007669"/>
    <property type="project" value="InterPro"/>
</dbReference>
<feature type="compositionally biased region" description="Low complexity" evidence="1">
    <location>
        <begin position="294"/>
        <end position="306"/>
    </location>
</feature>
<dbReference type="Proteomes" id="UP000518752">
    <property type="component" value="Unassembled WGS sequence"/>
</dbReference>
<evidence type="ECO:0000313" key="2">
    <source>
        <dbReference type="EMBL" id="KAF5383506.1"/>
    </source>
</evidence>
<feature type="region of interest" description="Disordered" evidence="1">
    <location>
        <begin position="239"/>
        <end position="325"/>
    </location>
</feature>
<protein>
    <submittedName>
        <fullName evidence="2">Uncharacterized protein</fullName>
    </submittedName>
</protein>
<comment type="caution">
    <text evidence="2">The sequence shown here is derived from an EMBL/GenBank/DDBJ whole genome shotgun (WGS) entry which is preliminary data.</text>
</comment>
<feature type="compositionally biased region" description="Basic and acidic residues" evidence="1">
    <location>
        <begin position="1"/>
        <end position="15"/>
    </location>
</feature>
<dbReference type="EMBL" id="JAACJN010000047">
    <property type="protein sequence ID" value="KAF5383506.1"/>
    <property type="molecule type" value="Genomic_DNA"/>
</dbReference>
<name>A0A8H5HHA0_9AGAR</name>
<evidence type="ECO:0000313" key="3">
    <source>
        <dbReference type="Proteomes" id="UP000518752"/>
    </source>
</evidence>
<dbReference type="AlphaFoldDB" id="A0A8H5HHA0"/>
<evidence type="ECO:0000256" key="1">
    <source>
        <dbReference type="SAM" id="MobiDB-lite"/>
    </source>
</evidence>
<proteinExistence type="predicted"/>
<feature type="compositionally biased region" description="Basic residues" evidence="1">
    <location>
        <begin position="21"/>
        <end position="30"/>
    </location>
</feature>
<feature type="region of interest" description="Disordered" evidence="1">
    <location>
        <begin position="1"/>
        <end position="38"/>
    </location>
</feature>
<feature type="compositionally biased region" description="Basic residues" evidence="1">
    <location>
        <begin position="265"/>
        <end position="276"/>
    </location>
</feature>
<reference evidence="2 3" key="1">
    <citation type="journal article" date="2020" name="ISME J.">
        <title>Uncovering the hidden diversity of litter-decomposition mechanisms in mushroom-forming fungi.</title>
        <authorList>
            <person name="Floudas D."/>
            <person name="Bentzer J."/>
            <person name="Ahren D."/>
            <person name="Johansson T."/>
            <person name="Persson P."/>
            <person name="Tunlid A."/>
        </authorList>
    </citation>
    <scope>NUCLEOTIDE SEQUENCE [LARGE SCALE GENOMIC DNA]</scope>
    <source>
        <strain evidence="2 3">CBS 406.79</strain>
    </source>
</reference>
<dbReference type="GO" id="GO:0033167">
    <property type="term" value="C:ARC complex"/>
    <property type="evidence" value="ECO:0007669"/>
    <property type="project" value="InterPro"/>
</dbReference>
<dbReference type="OrthoDB" id="435402at2759"/>
<sequence>MPKDKGSDDGNRPVDKVSSIPRKKPKKNKYVKLEPDPDKTVTLEPAGEKHWWEIWQESQSIRSLFFDQEDQYAEMLPAQKVSEATAVFSRNRTWPSAYSQVRNRWDQFQVFAGLLENAVGDEYLRLNKFADDPCSAIQIYLSSYFIEKGLNFSPYACDIIPKLLFFYANYLLVNCILPDKEDNLHRALSIIETAKMELALFPTIGRTQPDHFNQTCKEVFNDPPTTTSMQISTVDAIDAPAQDESPDRTQVEVVAEEGTSTALSGKKRRRKGKQKSKKTEEIDFQAGSRSPILDPAVPAGDAVPDPMGGEKENQTTTTDSSWGDIEPSGWTTSPMADVNFFSGWGGASGSGWGSSALSPLAQASTTDKGWGDFPICPLSSSFVPAHITNSLPQSYVRGVVEHSVRRIKAIFSPVDAKMAKKIKHETDEVLDLVALEQELTRSYWTAVLEPWPRIESGSLITTNVPCILSSSKGRVDLQVVDQINIEEGSENDREVGKVKPHNCLTDEITIFLQDEPKECLKDGMGLGGTWVQLLRTTDCVRGGDGTGTECETRFWYAQDVLKIWPSYFVV</sequence>